<comment type="caution">
    <text evidence="3">The sequence shown here is derived from an EMBL/GenBank/DDBJ whole genome shotgun (WGS) entry which is preliminary data.</text>
</comment>
<dbReference type="Proteomes" id="UP001055219">
    <property type="component" value="Unassembled WGS sequence"/>
</dbReference>
<gene>
    <name evidence="3" type="ORF">J7T54_001263</name>
</gene>
<reference evidence="3" key="1">
    <citation type="journal article" date="2021" name="J Fungi (Basel)">
        <title>Genomic and Metabolomic Analyses of the Marine Fungus Emericellopsis cladophorae: Insights into Saltwater Adaptability Mechanisms and Its Biosynthetic Potential.</title>
        <authorList>
            <person name="Goncalves M.F.M."/>
            <person name="Hilario S."/>
            <person name="Van de Peer Y."/>
            <person name="Esteves A.C."/>
            <person name="Alves A."/>
        </authorList>
    </citation>
    <scope>NUCLEOTIDE SEQUENCE</scope>
    <source>
        <strain evidence="3">MUM 19.33</strain>
    </source>
</reference>
<name>A0A9Q0BF08_9HYPO</name>
<evidence type="ECO:0000313" key="4">
    <source>
        <dbReference type="Proteomes" id="UP001055219"/>
    </source>
</evidence>
<evidence type="ECO:0008006" key="5">
    <source>
        <dbReference type="Google" id="ProtNLM"/>
    </source>
</evidence>
<dbReference type="EMBL" id="JAGIXG020000013">
    <property type="protein sequence ID" value="KAI6782406.1"/>
    <property type="molecule type" value="Genomic_DNA"/>
</dbReference>
<evidence type="ECO:0000256" key="2">
    <source>
        <dbReference type="SAM" id="SignalP"/>
    </source>
</evidence>
<organism evidence="3 4">
    <name type="scientific">Emericellopsis cladophorae</name>
    <dbReference type="NCBI Taxonomy" id="2686198"/>
    <lineage>
        <taxon>Eukaryota</taxon>
        <taxon>Fungi</taxon>
        <taxon>Dikarya</taxon>
        <taxon>Ascomycota</taxon>
        <taxon>Pezizomycotina</taxon>
        <taxon>Sordariomycetes</taxon>
        <taxon>Hypocreomycetidae</taxon>
        <taxon>Hypocreales</taxon>
        <taxon>Bionectriaceae</taxon>
        <taxon>Emericellopsis</taxon>
    </lineage>
</organism>
<keyword evidence="2" id="KW-0732">Signal</keyword>
<keyword evidence="4" id="KW-1185">Reference proteome</keyword>
<keyword evidence="1" id="KW-0812">Transmembrane</keyword>
<feature type="chain" id="PRO_5040411636" description="DUF1772-domain-containing protein" evidence="2">
    <location>
        <begin position="29"/>
        <end position="179"/>
    </location>
</feature>
<sequence length="179" mass="19236">MASSFNLKTTLLLTPLVSTTSSLLFAHAQDSFLSYLVHPTVGAANSNAIIPPYWRQFFVPGVTRVLSFLGLTVGSAVGCVCCHGVILKNRGSRAWYLAAAVLAVSHLAFVPLVAPKIQRMVDDEGGKADAEANTAREGSKSSVQTLNEWLRWNLVRTWTTDTAAWICAAVAVTKTLSVD</sequence>
<accession>A0A9Q0BF08</accession>
<dbReference type="GeneID" id="75827782"/>
<dbReference type="InterPro" id="IPR013901">
    <property type="entry name" value="Anthrone_oxy"/>
</dbReference>
<dbReference type="Pfam" id="PF08592">
    <property type="entry name" value="Anthrone_oxy"/>
    <property type="match status" value="1"/>
</dbReference>
<evidence type="ECO:0000313" key="3">
    <source>
        <dbReference type="EMBL" id="KAI6782406.1"/>
    </source>
</evidence>
<feature type="transmembrane region" description="Helical" evidence="1">
    <location>
        <begin position="65"/>
        <end position="87"/>
    </location>
</feature>
<dbReference type="AlphaFoldDB" id="A0A9Q0BF08"/>
<reference evidence="3" key="2">
    <citation type="submission" date="2022-07" db="EMBL/GenBank/DDBJ databases">
        <authorList>
            <person name="Goncalves M.F.M."/>
            <person name="Hilario S."/>
            <person name="Van De Peer Y."/>
            <person name="Esteves A.C."/>
            <person name="Alves A."/>
        </authorList>
    </citation>
    <scope>NUCLEOTIDE SEQUENCE</scope>
    <source>
        <strain evidence="3">MUM 19.33</strain>
    </source>
</reference>
<dbReference type="RefSeq" id="XP_051363262.1">
    <property type="nucleotide sequence ID" value="XM_051505221.1"/>
</dbReference>
<protein>
    <recommendedName>
        <fullName evidence="5">DUF1772-domain-containing protein</fullName>
    </recommendedName>
</protein>
<keyword evidence="1" id="KW-1133">Transmembrane helix</keyword>
<feature type="transmembrane region" description="Helical" evidence="1">
    <location>
        <begin position="94"/>
        <end position="114"/>
    </location>
</feature>
<dbReference type="OrthoDB" id="1523883at2759"/>
<proteinExistence type="predicted"/>
<keyword evidence="1" id="KW-0472">Membrane</keyword>
<evidence type="ECO:0000256" key="1">
    <source>
        <dbReference type="SAM" id="Phobius"/>
    </source>
</evidence>
<feature type="signal peptide" evidence="2">
    <location>
        <begin position="1"/>
        <end position="28"/>
    </location>
</feature>